<keyword evidence="10" id="KW-1185">Reference proteome</keyword>
<feature type="transmembrane region" description="Helical" evidence="7">
    <location>
        <begin position="68"/>
        <end position="86"/>
    </location>
</feature>
<dbReference type="InterPro" id="IPR020846">
    <property type="entry name" value="MFS_dom"/>
</dbReference>
<evidence type="ECO:0000256" key="6">
    <source>
        <dbReference type="ARBA" id="ARBA00023136"/>
    </source>
</evidence>
<feature type="transmembrane region" description="Helical" evidence="7">
    <location>
        <begin position="159"/>
        <end position="181"/>
    </location>
</feature>
<evidence type="ECO:0000256" key="3">
    <source>
        <dbReference type="ARBA" id="ARBA00022475"/>
    </source>
</evidence>
<dbReference type="SUPFAM" id="SSF103473">
    <property type="entry name" value="MFS general substrate transporter"/>
    <property type="match status" value="1"/>
</dbReference>
<dbReference type="Proteomes" id="UP001269819">
    <property type="component" value="Unassembled WGS sequence"/>
</dbReference>
<comment type="caution">
    <text evidence="9">The sequence shown here is derived from an EMBL/GenBank/DDBJ whole genome shotgun (WGS) entry which is preliminary data.</text>
</comment>
<name>A0ABU3W479_9GAMM</name>
<feature type="transmembrane region" description="Helical" evidence="7">
    <location>
        <begin position="220"/>
        <end position="239"/>
    </location>
</feature>
<keyword evidence="2" id="KW-0813">Transport</keyword>
<keyword evidence="4 7" id="KW-0812">Transmembrane</keyword>
<dbReference type="Pfam" id="PF07690">
    <property type="entry name" value="MFS_1"/>
    <property type="match status" value="1"/>
</dbReference>
<feature type="transmembrane region" description="Helical" evidence="7">
    <location>
        <begin position="98"/>
        <end position="119"/>
    </location>
</feature>
<feature type="transmembrane region" description="Helical" evidence="7">
    <location>
        <begin position="348"/>
        <end position="366"/>
    </location>
</feature>
<feature type="transmembrane region" description="Helical" evidence="7">
    <location>
        <begin position="42"/>
        <end position="61"/>
    </location>
</feature>
<dbReference type="PROSITE" id="PS50850">
    <property type="entry name" value="MFS"/>
    <property type="match status" value="1"/>
</dbReference>
<organism evidence="9 10">
    <name type="scientific">Marinobacter xestospongiae</name>
    <dbReference type="NCBI Taxonomy" id="994319"/>
    <lineage>
        <taxon>Bacteria</taxon>
        <taxon>Pseudomonadati</taxon>
        <taxon>Pseudomonadota</taxon>
        <taxon>Gammaproteobacteria</taxon>
        <taxon>Pseudomonadales</taxon>
        <taxon>Marinobacteraceae</taxon>
        <taxon>Marinobacter</taxon>
    </lineage>
</organism>
<protein>
    <submittedName>
        <fullName evidence="9">MFS transporter</fullName>
    </submittedName>
</protein>
<dbReference type="InterPro" id="IPR036259">
    <property type="entry name" value="MFS_trans_sf"/>
</dbReference>
<keyword evidence="5 7" id="KW-1133">Transmembrane helix</keyword>
<dbReference type="PANTHER" id="PTHR42718:SF46">
    <property type="entry name" value="BLR6921 PROTEIN"/>
    <property type="match status" value="1"/>
</dbReference>
<feature type="transmembrane region" description="Helical" evidence="7">
    <location>
        <begin position="7"/>
        <end position="30"/>
    </location>
</feature>
<proteinExistence type="predicted"/>
<keyword evidence="6 7" id="KW-0472">Membrane</keyword>
<evidence type="ECO:0000256" key="5">
    <source>
        <dbReference type="ARBA" id="ARBA00022989"/>
    </source>
</evidence>
<feature type="transmembrane region" description="Helical" evidence="7">
    <location>
        <begin position="324"/>
        <end position="342"/>
    </location>
</feature>
<evidence type="ECO:0000313" key="10">
    <source>
        <dbReference type="Proteomes" id="UP001269819"/>
    </source>
</evidence>
<evidence type="ECO:0000256" key="4">
    <source>
        <dbReference type="ARBA" id="ARBA00022692"/>
    </source>
</evidence>
<dbReference type="PANTHER" id="PTHR42718">
    <property type="entry name" value="MAJOR FACILITATOR SUPERFAMILY MULTIDRUG TRANSPORTER MFSC"/>
    <property type="match status" value="1"/>
</dbReference>
<evidence type="ECO:0000256" key="7">
    <source>
        <dbReference type="SAM" id="Phobius"/>
    </source>
</evidence>
<feature type="transmembrane region" description="Helical" evidence="7">
    <location>
        <begin position="387"/>
        <end position="408"/>
    </location>
</feature>
<feature type="transmembrane region" description="Helical" evidence="7">
    <location>
        <begin position="295"/>
        <end position="312"/>
    </location>
</feature>
<comment type="subcellular location">
    <subcellularLocation>
        <location evidence="1">Cell membrane</location>
        <topology evidence="1">Multi-pass membrane protein</topology>
    </subcellularLocation>
</comment>
<keyword evidence="3" id="KW-1003">Cell membrane</keyword>
<evidence type="ECO:0000256" key="2">
    <source>
        <dbReference type="ARBA" id="ARBA00022448"/>
    </source>
</evidence>
<evidence type="ECO:0000259" key="8">
    <source>
        <dbReference type="PROSITE" id="PS50850"/>
    </source>
</evidence>
<dbReference type="InterPro" id="IPR011701">
    <property type="entry name" value="MFS"/>
</dbReference>
<dbReference type="RefSeq" id="WP_316975314.1">
    <property type="nucleotide sequence ID" value="NZ_JAWIIJ010000023.1"/>
</dbReference>
<gene>
    <name evidence="9" type="ORF">RYS15_20040</name>
</gene>
<feature type="transmembrane region" description="Helical" evidence="7">
    <location>
        <begin position="260"/>
        <end position="283"/>
    </location>
</feature>
<feature type="transmembrane region" description="Helical" evidence="7">
    <location>
        <begin position="193"/>
        <end position="214"/>
    </location>
</feature>
<dbReference type="EMBL" id="JAWIIJ010000023">
    <property type="protein sequence ID" value="MDV2080987.1"/>
    <property type="molecule type" value="Genomic_DNA"/>
</dbReference>
<reference evidence="9 10" key="1">
    <citation type="submission" date="2023-10" db="EMBL/GenBank/DDBJ databases">
        <title>Characteristics and mechanism of a salt-tolerant marine origin heterotrophic nitrifying- aerobic denitrifying bacteria Marinobacter xestospongiae HN1.</title>
        <authorList>
            <person name="Qi R."/>
        </authorList>
    </citation>
    <scope>NUCLEOTIDE SEQUENCE [LARGE SCALE GENOMIC DNA]</scope>
    <source>
        <strain evidence="9 10">HN1</strain>
    </source>
</reference>
<feature type="transmembrane region" description="Helical" evidence="7">
    <location>
        <begin position="131"/>
        <end position="153"/>
    </location>
</feature>
<feature type="transmembrane region" description="Helical" evidence="7">
    <location>
        <begin position="420"/>
        <end position="439"/>
    </location>
</feature>
<sequence>MTYRYKIAIIFLLGFFIDCINIFMSAVALPDIAQQMSVSESAATWVANSYILGLTLIMPISRWLAQRFGARTTLTISMLVFAGSALGAGNAEHFTMLVFWRFLQGLGGGLLIPVGQALTFDLFKTNERAKISTLIMAVALIAPALSPAAGGVIVDTCGWRWVFLSHIPFSLMAAWLSWRWIDKSKTLAPSPDFRGLILISAALTCLLYGLSVFASANNPLPPGLAITAGLMFAGIYFRYQRSRPHAIVDLTVLKSPRLSFAVWVYHAIPGVFTGANLLTIFHLQQELGWSASDTGLLMMVYATGALLAIVASGRLYNHAGPQKLFFGSLLLHAGGIASFAVVNHPDDGLWLLLAYGLTGIGGGIAANTAQTTALIDFRSEPLARASVVWNLNRQIAFSAGTVVIAMIFNTLQGSSLAPLAYPMTFLFAALFGLTPLLGLHTLAAKSEYSCQAPNSP</sequence>
<evidence type="ECO:0000256" key="1">
    <source>
        <dbReference type="ARBA" id="ARBA00004651"/>
    </source>
</evidence>
<dbReference type="Gene3D" id="1.20.1720.10">
    <property type="entry name" value="Multidrug resistance protein D"/>
    <property type="match status" value="1"/>
</dbReference>
<dbReference type="Gene3D" id="1.20.1250.20">
    <property type="entry name" value="MFS general substrate transporter like domains"/>
    <property type="match status" value="1"/>
</dbReference>
<feature type="domain" description="Major facilitator superfamily (MFS) profile" evidence="8">
    <location>
        <begin position="7"/>
        <end position="447"/>
    </location>
</feature>
<evidence type="ECO:0000313" key="9">
    <source>
        <dbReference type="EMBL" id="MDV2080987.1"/>
    </source>
</evidence>
<accession>A0ABU3W479</accession>